<evidence type="ECO:0000256" key="6">
    <source>
        <dbReference type="SAM" id="Phobius"/>
    </source>
</evidence>
<sequence>MQRPSYHIIIIGAGLCGLGAAISIALEGHKVTVFESAPQLHQVGAGIQITPNGVRLLRRWGVAEHLMPKAAVPETLSIMRYDGSKTLAHRRAYSEEIRSRYGEPIWCLHRIDLQKALAARAEDLGVRLLFNSRVREVNFEVPRVSCENGHEEKGDLLIAADGLWSSTRSAFYGKPVLPQPTGDLAYRIVLTADQVEDDPQLREVITRPGIRIWMGPEAHAVAYSLLGGQMLNVVLLVPDDLPPDVAKAQGDVEEMAKLFKGWDPILTTFLSHVGKVDKWRLNYLQLDEPWSSKEGLFVMAGDACHPILPYMAQGANSALEDGASLGALLGKIRSKAELPAAIKLHESMRRDRILKIREETFKHQTEFHLPDGKLQAARDRQLGESFKHQNGEKTW</sequence>
<keyword evidence="2" id="KW-0285">Flavoprotein</keyword>
<dbReference type="Proteomes" id="UP001161017">
    <property type="component" value="Unassembled WGS sequence"/>
</dbReference>
<keyword evidence="6" id="KW-1133">Transmembrane helix</keyword>
<keyword evidence="3" id="KW-0274">FAD</keyword>
<dbReference type="GO" id="GO:0004497">
    <property type="term" value="F:monooxygenase activity"/>
    <property type="evidence" value="ECO:0007669"/>
    <property type="project" value="UniProtKB-KW"/>
</dbReference>
<comment type="caution">
    <text evidence="8">The sequence shown here is derived from an EMBL/GenBank/DDBJ whole genome shotgun (WGS) entry which is preliminary data.</text>
</comment>
<keyword evidence="6" id="KW-0472">Membrane</keyword>
<feature type="domain" description="FAD-binding" evidence="7">
    <location>
        <begin position="7"/>
        <end position="334"/>
    </location>
</feature>
<dbReference type="PANTHER" id="PTHR13789:SF238">
    <property type="entry name" value="PUTATIVE (AFU_ORTHOLOGUE AFUA_2G01680)-RELATED"/>
    <property type="match status" value="1"/>
</dbReference>
<keyword evidence="9" id="KW-1185">Reference proteome</keyword>
<dbReference type="SUPFAM" id="SSF51905">
    <property type="entry name" value="FAD/NAD(P)-binding domain"/>
    <property type="match status" value="1"/>
</dbReference>
<feature type="transmembrane region" description="Helical" evidence="6">
    <location>
        <begin position="6"/>
        <end position="26"/>
    </location>
</feature>
<keyword evidence="4" id="KW-0560">Oxidoreductase</keyword>
<name>A0AA43TSE4_9LECA</name>
<evidence type="ECO:0000313" key="9">
    <source>
        <dbReference type="Proteomes" id="UP001161017"/>
    </source>
</evidence>
<dbReference type="PANTHER" id="PTHR13789">
    <property type="entry name" value="MONOOXYGENASE"/>
    <property type="match status" value="1"/>
</dbReference>
<dbReference type="FunFam" id="3.50.50.60:FF:000115">
    <property type="entry name" value="Salicylate hydroxylase, putative"/>
    <property type="match status" value="1"/>
</dbReference>
<evidence type="ECO:0000313" key="8">
    <source>
        <dbReference type="EMBL" id="MDI1485924.1"/>
    </source>
</evidence>
<evidence type="ECO:0000259" key="7">
    <source>
        <dbReference type="Pfam" id="PF01494"/>
    </source>
</evidence>
<protein>
    <recommendedName>
        <fullName evidence="7">FAD-binding domain-containing protein</fullName>
    </recommendedName>
</protein>
<dbReference type="Pfam" id="PF01494">
    <property type="entry name" value="FAD_binding_3"/>
    <property type="match status" value="1"/>
</dbReference>
<organism evidence="8 9">
    <name type="scientific">Ramalina farinacea</name>
    <dbReference type="NCBI Taxonomy" id="258253"/>
    <lineage>
        <taxon>Eukaryota</taxon>
        <taxon>Fungi</taxon>
        <taxon>Dikarya</taxon>
        <taxon>Ascomycota</taxon>
        <taxon>Pezizomycotina</taxon>
        <taxon>Lecanoromycetes</taxon>
        <taxon>OSLEUM clade</taxon>
        <taxon>Lecanoromycetidae</taxon>
        <taxon>Lecanorales</taxon>
        <taxon>Lecanorineae</taxon>
        <taxon>Ramalinaceae</taxon>
        <taxon>Ramalina</taxon>
    </lineage>
</organism>
<accession>A0AA43TSE4</accession>
<dbReference type="Gene3D" id="3.50.50.60">
    <property type="entry name" value="FAD/NAD(P)-binding domain"/>
    <property type="match status" value="1"/>
</dbReference>
<keyword evidence="6" id="KW-0812">Transmembrane</keyword>
<dbReference type="InterPro" id="IPR036188">
    <property type="entry name" value="FAD/NAD-bd_sf"/>
</dbReference>
<dbReference type="SUPFAM" id="SSF54373">
    <property type="entry name" value="FAD-linked reductases, C-terminal domain"/>
    <property type="match status" value="1"/>
</dbReference>
<dbReference type="InterPro" id="IPR050493">
    <property type="entry name" value="FAD-dep_Monooxygenase_BioMet"/>
</dbReference>
<comment type="similarity">
    <text evidence="1">Belongs to the paxM FAD-dependent monooxygenase family.</text>
</comment>
<evidence type="ECO:0000256" key="5">
    <source>
        <dbReference type="ARBA" id="ARBA00023033"/>
    </source>
</evidence>
<evidence type="ECO:0000256" key="4">
    <source>
        <dbReference type="ARBA" id="ARBA00023002"/>
    </source>
</evidence>
<dbReference type="GO" id="GO:0071949">
    <property type="term" value="F:FAD binding"/>
    <property type="evidence" value="ECO:0007669"/>
    <property type="project" value="InterPro"/>
</dbReference>
<proteinExistence type="inferred from homology"/>
<dbReference type="InterPro" id="IPR002938">
    <property type="entry name" value="FAD-bd"/>
</dbReference>
<dbReference type="AlphaFoldDB" id="A0AA43TSE4"/>
<keyword evidence="5" id="KW-0503">Monooxygenase</keyword>
<evidence type="ECO:0000256" key="1">
    <source>
        <dbReference type="ARBA" id="ARBA00007992"/>
    </source>
</evidence>
<gene>
    <name evidence="8" type="ORF">OHK93_004113</name>
</gene>
<evidence type="ECO:0000256" key="3">
    <source>
        <dbReference type="ARBA" id="ARBA00022827"/>
    </source>
</evidence>
<dbReference type="PRINTS" id="PR00420">
    <property type="entry name" value="RNGMNOXGNASE"/>
</dbReference>
<reference evidence="8" key="1">
    <citation type="journal article" date="2023" name="Genome Biol. Evol.">
        <title>First Whole Genome Sequence and Flow Cytometry Genome Size Data for the Lichen-Forming Fungus Ramalina farinacea (Ascomycota).</title>
        <authorList>
            <person name="Llewellyn T."/>
            <person name="Mian S."/>
            <person name="Hill R."/>
            <person name="Leitch I.J."/>
            <person name="Gaya E."/>
        </authorList>
    </citation>
    <scope>NUCLEOTIDE SEQUENCE</scope>
    <source>
        <strain evidence="8">LIQ254RAFAR</strain>
    </source>
</reference>
<evidence type="ECO:0000256" key="2">
    <source>
        <dbReference type="ARBA" id="ARBA00022630"/>
    </source>
</evidence>
<dbReference type="EMBL" id="JAPUFD010000002">
    <property type="protein sequence ID" value="MDI1485924.1"/>
    <property type="molecule type" value="Genomic_DNA"/>
</dbReference>